<evidence type="ECO:0000256" key="1">
    <source>
        <dbReference type="SAM" id="Phobius"/>
    </source>
</evidence>
<evidence type="ECO:0000313" key="4">
    <source>
        <dbReference type="Proteomes" id="UP001495147"/>
    </source>
</evidence>
<keyword evidence="1" id="KW-1133">Transmembrane helix</keyword>
<comment type="caution">
    <text evidence="3">The sequence shown here is derived from an EMBL/GenBank/DDBJ whole genome shotgun (WGS) entry which is preliminary data.</text>
</comment>
<organism evidence="3 4">
    <name type="scientific">Roseateles paludis</name>
    <dbReference type="NCBI Taxonomy" id="3145238"/>
    <lineage>
        <taxon>Bacteria</taxon>
        <taxon>Pseudomonadati</taxon>
        <taxon>Pseudomonadota</taxon>
        <taxon>Betaproteobacteria</taxon>
        <taxon>Burkholderiales</taxon>
        <taxon>Sphaerotilaceae</taxon>
        <taxon>Roseateles</taxon>
    </lineage>
</organism>
<proteinExistence type="predicted"/>
<feature type="transmembrane region" description="Helical" evidence="1">
    <location>
        <begin position="159"/>
        <end position="178"/>
    </location>
</feature>
<keyword evidence="1" id="KW-0812">Transmembrane</keyword>
<dbReference type="EMBL" id="JBDPZD010000001">
    <property type="protein sequence ID" value="MEO3690769.1"/>
    <property type="molecule type" value="Genomic_DNA"/>
</dbReference>
<feature type="signal peptide" evidence="2">
    <location>
        <begin position="1"/>
        <end position="21"/>
    </location>
</feature>
<protein>
    <recommendedName>
        <fullName evidence="5">Transmembrane protein</fullName>
    </recommendedName>
</protein>
<evidence type="ECO:0000313" key="3">
    <source>
        <dbReference type="EMBL" id="MEO3690769.1"/>
    </source>
</evidence>
<keyword evidence="4" id="KW-1185">Reference proteome</keyword>
<dbReference type="Proteomes" id="UP001495147">
    <property type="component" value="Unassembled WGS sequence"/>
</dbReference>
<reference evidence="3 4" key="1">
    <citation type="submission" date="2024-05" db="EMBL/GenBank/DDBJ databases">
        <title>Roseateles sp. DJS-2-20 16S ribosomal RNA gene Genome sequencing and assembly.</title>
        <authorList>
            <person name="Woo H."/>
        </authorList>
    </citation>
    <scope>NUCLEOTIDE SEQUENCE [LARGE SCALE GENOMIC DNA]</scope>
    <source>
        <strain evidence="3 4">DJS-2-20</strain>
    </source>
</reference>
<name>A0ABV0FXV9_9BURK</name>
<feature type="chain" id="PRO_5047142966" description="Transmembrane protein" evidence="2">
    <location>
        <begin position="22"/>
        <end position="191"/>
    </location>
</feature>
<sequence>MNFIGTLALLIGLAAPGAALAHGDEPHGDAPHPVGTAPRLPGFEAATESFELVGRVDEGALLIWVQRFETNAPVLAATLQVEAGNRKLPAVFDAARGLYAVKDAALVQALQARPGPHALVLSLQAGDEADLIPASLTLPAEEAEGDHDHEHGSGTALRWRALIAGVALLVSVAAWWWFHRAFRTELKELDA</sequence>
<keyword evidence="2" id="KW-0732">Signal</keyword>
<accession>A0ABV0FXV9</accession>
<evidence type="ECO:0008006" key="5">
    <source>
        <dbReference type="Google" id="ProtNLM"/>
    </source>
</evidence>
<keyword evidence="1" id="KW-0472">Membrane</keyword>
<gene>
    <name evidence="3" type="ORF">ABDJ85_04760</name>
</gene>
<evidence type="ECO:0000256" key="2">
    <source>
        <dbReference type="SAM" id="SignalP"/>
    </source>
</evidence>
<dbReference type="RefSeq" id="WP_347703591.1">
    <property type="nucleotide sequence ID" value="NZ_JBDPZD010000001.1"/>
</dbReference>